<name>A8YQR3_EDWTA</name>
<reference evidence="3" key="2">
    <citation type="journal article" date="2004" name="Mol. Microbiol.">
        <title>Use of proteomics to identify novel virulence determinants that are required for Edwardsiella tarda pathogenesis.</title>
        <authorList>
            <person name="Rao P.S."/>
            <person name="Yamada Y."/>
            <person name="Tan Y.P."/>
            <person name="Leung K.Y."/>
        </authorList>
    </citation>
    <scope>NUCLEOTIDE SEQUENCE</scope>
    <source>
        <strain evidence="3">PPD130/91</strain>
    </source>
</reference>
<evidence type="ECO:0000259" key="2">
    <source>
        <dbReference type="Pfam" id="PF12914"/>
    </source>
</evidence>
<evidence type="ECO:0008006" key="4">
    <source>
        <dbReference type="Google" id="ProtNLM"/>
    </source>
</evidence>
<sequence>MINRPLSGWIQLPLVALSLLLSACRVGGGRGVSSPPDTTRGSVIDPTKSRFPLQNYSQSVDRWIQPESKGYSVAIMDASAQDRHFSLLQSSYFGINPQDRSPWNAEYITALLQGEARENRERIITRFLLAESRSWGSNFRLNPPEWKAQLMANSASAIDSVFHPAQRGMTLRETAVRALPTADPAYGDPHLAGQGYPFDDLQMSSIRPGTPVYVFTLSQDTGWKYVVSPSVMGWVKSDDVAEADSRFIAEWRTLAQKKLGAFIQEPVSVHDGKQFYFIARPGTILPFDAAWPGYYRAAIPTLGAGGKARLRWVTLSASAFTAMPWRMTPQHMATLMKTMGGKPYGWGNAHFYNDCSSEIRSLMLPFGIFLPRNSAAQIQAVSRTVDLTAYSLRSRLDYLTMHGRPFTTLVYIQGHIMLYIGNSVVHGQSVPMTYQNIWGLSPPDRQRRSIIGGAVFFPLLPVYPEDPSLSSLAGKRLFKLGFID</sequence>
<protein>
    <recommendedName>
        <fullName evidence="4">Cell wall hydrolase</fullName>
    </recommendedName>
</protein>
<dbReference type="SUPFAM" id="SSF54001">
    <property type="entry name" value="Cysteine proteinases"/>
    <property type="match status" value="1"/>
</dbReference>
<dbReference type="PIRSF" id="PIRSF019015">
    <property type="entry name" value="P60_peptidase_YkfC"/>
    <property type="match status" value="1"/>
</dbReference>
<feature type="domain" description="SH3b2-type SH3" evidence="2">
    <location>
        <begin position="244"/>
        <end position="292"/>
    </location>
</feature>
<dbReference type="PROSITE" id="PS51257">
    <property type="entry name" value="PROKAR_LIPOPROTEIN"/>
    <property type="match status" value="1"/>
</dbReference>
<proteinExistence type="predicted"/>
<reference evidence="3" key="3">
    <citation type="journal article" date="2007" name="Mol. Microbiol.">
        <title>Dissection of a type VI secretion system in Edwardsiella tarda.</title>
        <authorList>
            <person name="Zheng J."/>
            <person name="Leung K.Y."/>
        </authorList>
    </citation>
    <scope>NUCLEOTIDE SEQUENCE</scope>
    <source>
        <strain evidence="3">PPD130/91</strain>
    </source>
</reference>
<dbReference type="AlphaFoldDB" id="A8YQR3"/>
<dbReference type="InterPro" id="IPR027017">
    <property type="entry name" value="P60_peptidase_YkfC"/>
</dbReference>
<accession>A8YQR3</accession>
<dbReference type="Pfam" id="PF12914">
    <property type="entry name" value="SH3_7"/>
    <property type="match status" value="1"/>
</dbReference>
<evidence type="ECO:0000313" key="3">
    <source>
        <dbReference type="EMBL" id="ABW69079.1"/>
    </source>
</evidence>
<reference evidence="3" key="4">
    <citation type="submission" date="2007-06" db="EMBL/GenBank/DDBJ databases">
        <authorList>
            <person name="Zheng J."/>
            <person name="Leung K.Y."/>
        </authorList>
    </citation>
    <scope>NUCLEOTIDE SEQUENCE</scope>
    <source>
        <strain evidence="3">PPD130/91</strain>
    </source>
</reference>
<dbReference type="Gene3D" id="3.90.1720.10">
    <property type="entry name" value="endopeptidase domain like (from Nostoc punctiforme)"/>
    <property type="match status" value="1"/>
</dbReference>
<evidence type="ECO:0000259" key="1">
    <source>
        <dbReference type="Pfam" id="PF12913"/>
    </source>
</evidence>
<dbReference type="InterPro" id="IPR026864">
    <property type="entry name" value="SH3b2-type_SH3"/>
</dbReference>
<feature type="domain" description="SH3b1" evidence="1">
    <location>
        <begin position="184"/>
        <end position="236"/>
    </location>
</feature>
<organism evidence="3">
    <name type="scientific">Edwardsiella tarda</name>
    <dbReference type="NCBI Taxonomy" id="636"/>
    <lineage>
        <taxon>Bacteria</taxon>
        <taxon>Pseudomonadati</taxon>
        <taxon>Pseudomonadota</taxon>
        <taxon>Gammaproteobacteria</taxon>
        <taxon>Enterobacterales</taxon>
        <taxon>Hafniaceae</taxon>
        <taxon>Edwardsiella</taxon>
    </lineage>
</organism>
<reference evidence="3" key="1">
    <citation type="submission" date="2003-09" db="EMBL/GenBank/DDBJ databases">
        <authorList>
            <person name="Yamada Y.Y."/>
            <person name="Tung S.L."/>
            <person name="Srinivasa Rao P.S."/>
            <person name="Leung K.Y."/>
        </authorList>
    </citation>
    <scope>NUCLEOTIDE SEQUENCE</scope>
    <source>
        <strain evidence="3">PPD130/91</strain>
    </source>
</reference>
<dbReference type="InterPro" id="IPR038765">
    <property type="entry name" value="Papain-like_cys_pep_sf"/>
</dbReference>
<dbReference type="EMBL" id="AY424360">
    <property type="protein sequence ID" value="ABW69079.1"/>
    <property type="molecule type" value="Genomic_DNA"/>
</dbReference>
<dbReference type="Pfam" id="PF12913">
    <property type="entry name" value="SH3_6"/>
    <property type="match status" value="1"/>
</dbReference>
<dbReference type="InterPro" id="IPR039439">
    <property type="entry name" value="SH3b1_dom"/>
</dbReference>